<protein>
    <submittedName>
        <fullName evidence="2">Uncharacterized protein</fullName>
    </submittedName>
</protein>
<organism evidence="2 3">
    <name type="scientific">Sorghum bicolor</name>
    <name type="common">Sorghum</name>
    <name type="synonym">Sorghum vulgare</name>
    <dbReference type="NCBI Taxonomy" id="4558"/>
    <lineage>
        <taxon>Eukaryota</taxon>
        <taxon>Viridiplantae</taxon>
        <taxon>Streptophyta</taxon>
        <taxon>Embryophyta</taxon>
        <taxon>Tracheophyta</taxon>
        <taxon>Spermatophyta</taxon>
        <taxon>Magnoliopsida</taxon>
        <taxon>Liliopsida</taxon>
        <taxon>Poales</taxon>
        <taxon>Poaceae</taxon>
        <taxon>PACMAD clade</taxon>
        <taxon>Panicoideae</taxon>
        <taxon>Andropogonodae</taxon>
        <taxon>Andropogoneae</taxon>
        <taxon>Sorghinae</taxon>
        <taxon>Sorghum</taxon>
    </lineage>
</organism>
<gene>
    <name evidence="2" type="ORF">SORBI_3010G002301</name>
</gene>
<dbReference type="AlphaFoldDB" id="A0A1W0VQX8"/>
<name>A0A1W0VQX8_SORBI</name>
<evidence type="ECO:0000313" key="3">
    <source>
        <dbReference type="Proteomes" id="UP000000768"/>
    </source>
</evidence>
<reference evidence="2 3" key="1">
    <citation type="journal article" date="2009" name="Nature">
        <title>The Sorghum bicolor genome and the diversification of grasses.</title>
        <authorList>
            <person name="Paterson A.H."/>
            <person name="Bowers J.E."/>
            <person name="Bruggmann R."/>
            <person name="Dubchak I."/>
            <person name="Grimwood J."/>
            <person name="Gundlach H."/>
            <person name="Haberer G."/>
            <person name="Hellsten U."/>
            <person name="Mitros T."/>
            <person name="Poliakov A."/>
            <person name="Schmutz J."/>
            <person name="Spannagl M."/>
            <person name="Tang H."/>
            <person name="Wang X."/>
            <person name="Wicker T."/>
            <person name="Bharti A.K."/>
            <person name="Chapman J."/>
            <person name="Feltus F.A."/>
            <person name="Gowik U."/>
            <person name="Grigoriev I.V."/>
            <person name="Lyons E."/>
            <person name="Maher C.A."/>
            <person name="Martis M."/>
            <person name="Narechania A."/>
            <person name="Otillar R.P."/>
            <person name="Penning B.W."/>
            <person name="Salamov A.A."/>
            <person name="Wang Y."/>
            <person name="Zhang L."/>
            <person name="Carpita N.C."/>
            <person name="Freeling M."/>
            <person name="Gingle A.R."/>
            <person name="Hash C.T."/>
            <person name="Keller B."/>
            <person name="Klein P."/>
            <person name="Kresovich S."/>
            <person name="McCann M.C."/>
            <person name="Ming R."/>
            <person name="Peterson D.G."/>
            <person name="Mehboob-ur-Rahman"/>
            <person name="Ware D."/>
            <person name="Westhoff P."/>
            <person name="Mayer K.F."/>
            <person name="Messing J."/>
            <person name="Rokhsar D.S."/>
        </authorList>
    </citation>
    <scope>NUCLEOTIDE SEQUENCE [LARGE SCALE GENOMIC DNA]</scope>
    <source>
        <strain evidence="3">cv. BTx623</strain>
    </source>
</reference>
<evidence type="ECO:0000256" key="1">
    <source>
        <dbReference type="SAM" id="MobiDB-lite"/>
    </source>
</evidence>
<keyword evidence="3" id="KW-1185">Reference proteome</keyword>
<evidence type="ECO:0000313" key="2">
    <source>
        <dbReference type="EMBL" id="OQU75674.1"/>
    </source>
</evidence>
<accession>A0A1W0VQX8</accession>
<sequence length="105" mass="11563">MMMMMTSSTATNSWYVTSPGRGPQRARRGVARTPRCSPSTAMSRPSRSKWLRFTMTSTASSHSWGSTHHSYMGCIMLLTTSKYYISVCGCMDGSMVDLSSLSVTN</sequence>
<feature type="region of interest" description="Disordered" evidence="1">
    <location>
        <begin position="1"/>
        <end position="45"/>
    </location>
</feature>
<feature type="compositionally biased region" description="Polar residues" evidence="1">
    <location>
        <begin position="36"/>
        <end position="45"/>
    </location>
</feature>
<dbReference type="EMBL" id="CM000769">
    <property type="protein sequence ID" value="OQU75674.1"/>
    <property type="molecule type" value="Genomic_DNA"/>
</dbReference>
<dbReference type="InParanoid" id="A0A1W0VQX8"/>
<proteinExistence type="predicted"/>
<dbReference type="Proteomes" id="UP000000768">
    <property type="component" value="Chromosome 10"/>
</dbReference>
<dbReference type="Gramene" id="OQU75674">
    <property type="protein sequence ID" value="OQU75674"/>
    <property type="gene ID" value="SORBI_3010G002301"/>
</dbReference>
<reference evidence="3" key="2">
    <citation type="journal article" date="2018" name="Plant J.">
        <title>The Sorghum bicolor reference genome: improved assembly, gene annotations, a transcriptome atlas, and signatures of genome organization.</title>
        <authorList>
            <person name="McCormick R.F."/>
            <person name="Truong S.K."/>
            <person name="Sreedasyam A."/>
            <person name="Jenkins J."/>
            <person name="Shu S."/>
            <person name="Sims D."/>
            <person name="Kennedy M."/>
            <person name="Amirebrahimi M."/>
            <person name="Weers B.D."/>
            <person name="McKinley B."/>
            <person name="Mattison A."/>
            <person name="Morishige D.T."/>
            <person name="Grimwood J."/>
            <person name="Schmutz J."/>
            <person name="Mullet J.E."/>
        </authorList>
    </citation>
    <scope>NUCLEOTIDE SEQUENCE [LARGE SCALE GENOMIC DNA]</scope>
    <source>
        <strain evidence="3">cv. BTx623</strain>
    </source>
</reference>